<sequence length="107" mass="11371">MAAPFHVASEDIRVDNGHILRARVAKGGEHVDAEIDLNTVLGNENGHFAWGGEGFALSAQNITFSIEGGASVPVLRAELRKVDGELVNADVNLAERIVNDDGRLVLA</sequence>
<dbReference type="Pfam" id="PF08881">
    <property type="entry name" value="CVNH"/>
    <property type="match status" value="1"/>
</dbReference>
<dbReference type="EMBL" id="MU853810">
    <property type="protein sequence ID" value="KAK3939520.1"/>
    <property type="molecule type" value="Genomic_DNA"/>
</dbReference>
<evidence type="ECO:0000313" key="3">
    <source>
        <dbReference type="Proteomes" id="UP001303473"/>
    </source>
</evidence>
<comment type="caution">
    <text evidence="2">The sequence shown here is derived from an EMBL/GenBank/DDBJ whole genome shotgun (WGS) entry which is preliminary data.</text>
</comment>
<feature type="domain" description="Cyanovirin-N" evidence="1">
    <location>
        <begin position="4"/>
        <end position="106"/>
    </location>
</feature>
<accession>A0AAN6N5F6</accession>
<dbReference type="PANTHER" id="PTHR42076">
    <property type="entry name" value="CYANOVIRIN-N HOMOLOG"/>
    <property type="match status" value="1"/>
</dbReference>
<dbReference type="PANTHER" id="PTHR42076:SF1">
    <property type="entry name" value="CYANOVIRIN-N DOMAIN-CONTAINING PROTEIN"/>
    <property type="match status" value="1"/>
</dbReference>
<dbReference type="Proteomes" id="UP001303473">
    <property type="component" value="Unassembled WGS sequence"/>
</dbReference>
<dbReference type="InterPro" id="IPR011058">
    <property type="entry name" value="Cyanovirin-N"/>
</dbReference>
<proteinExistence type="predicted"/>
<dbReference type="Gene3D" id="2.30.60.10">
    <property type="entry name" value="Cyanovirin-N"/>
    <property type="match status" value="1"/>
</dbReference>
<reference evidence="3" key="1">
    <citation type="journal article" date="2023" name="Mol. Phylogenet. Evol.">
        <title>Genome-scale phylogeny and comparative genomics of the fungal order Sordariales.</title>
        <authorList>
            <person name="Hensen N."/>
            <person name="Bonometti L."/>
            <person name="Westerberg I."/>
            <person name="Brannstrom I.O."/>
            <person name="Guillou S."/>
            <person name="Cros-Aarteil S."/>
            <person name="Calhoun S."/>
            <person name="Haridas S."/>
            <person name="Kuo A."/>
            <person name="Mondo S."/>
            <person name="Pangilinan J."/>
            <person name="Riley R."/>
            <person name="LaButti K."/>
            <person name="Andreopoulos B."/>
            <person name="Lipzen A."/>
            <person name="Chen C."/>
            <person name="Yan M."/>
            <person name="Daum C."/>
            <person name="Ng V."/>
            <person name="Clum A."/>
            <person name="Steindorff A."/>
            <person name="Ohm R.A."/>
            <person name="Martin F."/>
            <person name="Silar P."/>
            <person name="Natvig D.O."/>
            <person name="Lalanne C."/>
            <person name="Gautier V."/>
            <person name="Ament-Velasquez S.L."/>
            <person name="Kruys A."/>
            <person name="Hutchinson M.I."/>
            <person name="Powell A.J."/>
            <person name="Barry K."/>
            <person name="Miller A.N."/>
            <person name="Grigoriev I.V."/>
            <person name="Debuchy R."/>
            <person name="Gladieux P."/>
            <person name="Hiltunen Thoren M."/>
            <person name="Johannesson H."/>
        </authorList>
    </citation>
    <scope>NUCLEOTIDE SEQUENCE [LARGE SCALE GENOMIC DNA]</scope>
    <source>
        <strain evidence="3">CBS 340.73</strain>
    </source>
</reference>
<evidence type="ECO:0000313" key="2">
    <source>
        <dbReference type="EMBL" id="KAK3939520.1"/>
    </source>
</evidence>
<evidence type="ECO:0000259" key="1">
    <source>
        <dbReference type="SMART" id="SM01111"/>
    </source>
</evidence>
<name>A0AAN6N5F6_9PEZI</name>
<dbReference type="AlphaFoldDB" id="A0AAN6N5F6"/>
<keyword evidence="3" id="KW-1185">Reference proteome</keyword>
<dbReference type="InterPro" id="IPR036673">
    <property type="entry name" value="Cyanovirin-N_sf"/>
</dbReference>
<protein>
    <submittedName>
        <fullName evidence="2">Cyanovirin-n family protein</fullName>
    </submittedName>
</protein>
<organism evidence="2 3">
    <name type="scientific">Diplogelasinospora grovesii</name>
    <dbReference type="NCBI Taxonomy" id="303347"/>
    <lineage>
        <taxon>Eukaryota</taxon>
        <taxon>Fungi</taxon>
        <taxon>Dikarya</taxon>
        <taxon>Ascomycota</taxon>
        <taxon>Pezizomycotina</taxon>
        <taxon>Sordariomycetes</taxon>
        <taxon>Sordariomycetidae</taxon>
        <taxon>Sordariales</taxon>
        <taxon>Diplogelasinosporaceae</taxon>
        <taxon>Diplogelasinospora</taxon>
    </lineage>
</organism>
<dbReference type="SUPFAM" id="SSF51322">
    <property type="entry name" value="Cyanovirin-N"/>
    <property type="match status" value="1"/>
</dbReference>
<gene>
    <name evidence="2" type="ORF">QBC46DRAFT_387760</name>
</gene>
<dbReference type="SMART" id="SM01111">
    <property type="entry name" value="CVNH"/>
    <property type="match status" value="1"/>
</dbReference>